<dbReference type="Proteomes" id="UP000887581">
    <property type="component" value="Unplaced"/>
</dbReference>
<evidence type="ECO:0000313" key="1">
    <source>
        <dbReference type="Proteomes" id="UP000887581"/>
    </source>
</evidence>
<reference evidence="2" key="1">
    <citation type="submission" date="2022-11" db="UniProtKB">
        <authorList>
            <consortium name="WormBaseParasite"/>
        </authorList>
    </citation>
    <scope>IDENTIFICATION</scope>
</reference>
<protein>
    <submittedName>
        <fullName evidence="2">Uncharacterized protein</fullName>
    </submittedName>
</protein>
<proteinExistence type="predicted"/>
<dbReference type="WBParaSite" id="sdigi.contig790.g9773.t1">
    <property type="protein sequence ID" value="sdigi.contig790.g9773.t1"/>
    <property type="gene ID" value="sdigi.contig790.g9773"/>
</dbReference>
<organism evidence="1 2">
    <name type="scientific">Setaria digitata</name>
    <dbReference type="NCBI Taxonomy" id="48799"/>
    <lineage>
        <taxon>Eukaryota</taxon>
        <taxon>Metazoa</taxon>
        <taxon>Ecdysozoa</taxon>
        <taxon>Nematoda</taxon>
        <taxon>Chromadorea</taxon>
        <taxon>Rhabditida</taxon>
        <taxon>Spirurina</taxon>
        <taxon>Spiruromorpha</taxon>
        <taxon>Filarioidea</taxon>
        <taxon>Setariidae</taxon>
        <taxon>Setaria</taxon>
    </lineage>
</organism>
<accession>A0A915Q2F7</accession>
<name>A0A915Q2F7_9BILA</name>
<keyword evidence="1" id="KW-1185">Reference proteome</keyword>
<sequence length="73" mass="8086">MDRRTDKTYTICVNYGNNNWTRGSGWVKGQSARLASIDNTGNKGQKDRVIILCFTSFLDCPSGVHCPGQTAIF</sequence>
<evidence type="ECO:0000313" key="2">
    <source>
        <dbReference type="WBParaSite" id="sdigi.contig790.g9773.t1"/>
    </source>
</evidence>
<dbReference type="AlphaFoldDB" id="A0A915Q2F7"/>